<gene>
    <name evidence="3" type="ORF">SAMN05216188_10941</name>
</gene>
<keyword evidence="2" id="KW-1133">Transmembrane helix</keyword>
<accession>A0A1H9MHE3</accession>
<keyword evidence="2" id="KW-0812">Transmembrane</keyword>
<dbReference type="Proteomes" id="UP000199352">
    <property type="component" value="Unassembled WGS sequence"/>
</dbReference>
<sequence>MPFLFAAAVFGLMGSAGLITASWTTVALSPVVTGAGVAVAAAVSGNVRWPRAWHRTWLRWPYLATVLTLGVVVGAVEIPALLTTVVGVPVLLALVFQCLMQTDEGRPASDCRWPGFSQASAGVPSDSESPATQRTERV</sequence>
<keyword evidence="4" id="KW-1185">Reference proteome</keyword>
<reference evidence="4" key="1">
    <citation type="submission" date="2016-10" db="EMBL/GenBank/DDBJ databases">
        <authorList>
            <person name="Varghese N."/>
            <person name="Submissions S."/>
        </authorList>
    </citation>
    <scope>NUCLEOTIDE SEQUENCE [LARGE SCALE GENOMIC DNA]</scope>
    <source>
        <strain evidence="4">CGMCC 4.3525</strain>
    </source>
</reference>
<proteinExistence type="predicted"/>
<organism evidence="3 4">
    <name type="scientific">Lentzea xinjiangensis</name>
    <dbReference type="NCBI Taxonomy" id="402600"/>
    <lineage>
        <taxon>Bacteria</taxon>
        <taxon>Bacillati</taxon>
        <taxon>Actinomycetota</taxon>
        <taxon>Actinomycetes</taxon>
        <taxon>Pseudonocardiales</taxon>
        <taxon>Pseudonocardiaceae</taxon>
        <taxon>Lentzea</taxon>
    </lineage>
</organism>
<feature type="transmembrane region" description="Helical" evidence="2">
    <location>
        <begin position="57"/>
        <end position="75"/>
    </location>
</feature>
<feature type="region of interest" description="Disordered" evidence="1">
    <location>
        <begin position="115"/>
        <end position="138"/>
    </location>
</feature>
<name>A0A1H9MHE3_9PSEU</name>
<evidence type="ECO:0000256" key="2">
    <source>
        <dbReference type="SAM" id="Phobius"/>
    </source>
</evidence>
<evidence type="ECO:0000256" key="1">
    <source>
        <dbReference type="SAM" id="MobiDB-lite"/>
    </source>
</evidence>
<feature type="compositionally biased region" description="Polar residues" evidence="1">
    <location>
        <begin position="126"/>
        <end position="138"/>
    </location>
</feature>
<protein>
    <submittedName>
        <fullName evidence="3">Uncharacterized protein</fullName>
    </submittedName>
</protein>
<keyword evidence="2" id="KW-0472">Membrane</keyword>
<dbReference type="EMBL" id="FOFR01000009">
    <property type="protein sequence ID" value="SER22583.1"/>
    <property type="molecule type" value="Genomic_DNA"/>
</dbReference>
<evidence type="ECO:0000313" key="3">
    <source>
        <dbReference type="EMBL" id="SER22583.1"/>
    </source>
</evidence>
<feature type="transmembrane region" description="Helical" evidence="2">
    <location>
        <begin position="81"/>
        <end position="99"/>
    </location>
</feature>
<feature type="transmembrane region" description="Helical" evidence="2">
    <location>
        <begin position="27"/>
        <end position="45"/>
    </location>
</feature>
<dbReference type="AlphaFoldDB" id="A0A1H9MHE3"/>
<evidence type="ECO:0000313" key="4">
    <source>
        <dbReference type="Proteomes" id="UP000199352"/>
    </source>
</evidence>